<keyword evidence="2" id="KW-0175">Coiled coil</keyword>
<feature type="modified residue" description="Phosphohistidine" evidence="1">
    <location>
        <position position="50"/>
    </location>
</feature>
<keyword evidence="4" id="KW-0808">Transferase</keyword>
<dbReference type="SUPFAM" id="SSF47226">
    <property type="entry name" value="Histidine-containing phosphotransfer domain, HPT domain"/>
    <property type="match status" value="1"/>
</dbReference>
<dbReference type="InterPro" id="IPR051315">
    <property type="entry name" value="Bact_Chemotaxis_CheA"/>
</dbReference>
<dbReference type="PROSITE" id="PS50894">
    <property type="entry name" value="HPT"/>
    <property type="match status" value="1"/>
</dbReference>
<keyword evidence="5" id="KW-1185">Reference proteome</keyword>
<gene>
    <name evidence="4" type="primary">cheA</name>
    <name evidence="4" type="ORF">ASN18_0290</name>
</gene>
<dbReference type="RefSeq" id="WP_085050825.1">
    <property type="nucleotide sequence ID" value="NZ_LNQR01000008.1"/>
</dbReference>
<dbReference type="GO" id="GO:0004673">
    <property type="term" value="F:protein histidine kinase activity"/>
    <property type="evidence" value="ECO:0007669"/>
    <property type="project" value="UniProtKB-EC"/>
</dbReference>
<dbReference type="InterPro" id="IPR036641">
    <property type="entry name" value="HPT_dom_sf"/>
</dbReference>
<name>A0ABR5SJ56_9BACT</name>
<dbReference type="EMBL" id="LNQR01000008">
    <property type="protein sequence ID" value="KWT93567.1"/>
    <property type="molecule type" value="Genomic_DNA"/>
</dbReference>
<dbReference type="EC" id="2.7.13.3" evidence="4"/>
<dbReference type="Proteomes" id="UP000060487">
    <property type="component" value="Unassembled WGS sequence"/>
</dbReference>
<protein>
    <submittedName>
        <fullName evidence="4">Chemotaxis protein CheA</fullName>
        <ecNumber evidence="4">2.7.13.3</ecNumber>
    </submittedName>
</protein>
<accession>A0ABR5SJ56</accession>
<keyword evidence="1" id="KW-0597">Phosphoprotein</keyword>
<feature type="domain" description="HPt" evidence="3">
    <location>
        <begin position="2"/>
        <end position="107"/>
    </location>
</feature>
<evidence type="ECO:0000256" key="2">
    <source>
        <dbReference type="SAM" id="Coils"/>
    </source>
</evidence>
<dbReference type="CDD" id="cd00088">
    <property type="entry name" value="HPT"/>
    <property type="match status" value="1"/>
</dbReference>
<dbReference type="Pfam" id="PF01627">
    <property type="entry name" value="Hpt"/>
    <property type="match status" value="1"/>
</dbReference>
<organism evidence="4 5">
    <name type="scientific">Candidatus Magnetominusculus xianensis</name>
    <dbReference type="NCBI Taxonomy" id="1748249"/>
    <lineage>
        <taxon>Bacteria</taxon>
        <taxon>Pseudomonadati</taxon>
        <taxon>Nitrospirota</taxon>
        <taxon>Nitrospiria</taxon>
        <taxon>Nitrospirales</taxon>
        <taxon>Nitrospiraceae</taxon>
        <taxon>Candidatus Magnetominusculus</taxon>
    </lineage>
</organism>
<proteinExistence type="predicted"/>
<feature type="coiled-coil region" evidence="2">
    <location>
        <begin position="61"/>
        <end position="113"/>
    </location>
</feature>
<reference evidence="4 5" key="1">
    <citation type="submission" date="2015-11" db="EMBL/GenBank/DDBJ databases">
        <authorList>
            <person name="Lin W."/>
        </authorList>
    </citation>
    <scope>NUCLEOTIDE SEQUENCE [LARGE SCALE GENOMIC DNA]</scope>
    <source>
        <strain evidence="4 5">HCH-1</strain>
    </source>
</reference>
<sequence length="131" mass="15249">MNFHDDADVLAAYVVETLERLSNIEVTILRLKERPEAYDEQIRVIFRDAHSVKSGANLLKLKNIEKLAHNLENILHIFREKRIIPNDNTISTLLEAIDKIRELTDNIKRSEQKNITLLISKLQALCQYLDK</sequence>
<evidence type="ECO:0000256" key="1">
    <source>
        <dbReference type="PROSITE-ProRule" id="PRU00110"/>
    </source>
</evidence>
<dbReference type="PANTHER" id="PTHR43395:SF10">
    <property type="entry name" value="CHEMOTAXIS PROTEIN CHEA"/>
    <property type="match status" value="1"/>
</dbReference>
<comment type="caution">
    <text evidence="4">The sequence shown here is derived from an EMBL/GenBank/DDBJ whole genome shotgun (WGS) entry which is preliminary data.</text>
</comment>
<evidence type="ECO:0000313" key="4">
    <source>
        <dbReference type="EMBL" id="KWT93567.1"/>
    </source>
</evidence>
<evidence type="ECO:0000313" key="5">
    <source>
        <dbReference type="Proteomes" id="UP000060487"/>
    </source>
</evidence>
<evidence type="ECO:0000259" key="3">
    <source>
        <dbReference type="PROSITE" id="PS50894"/>
    </source>
</evidence>
<dbReference type="SMART" id="SM00073">
    <property type="entry name" value="HPT"/>
    <property type="match status" value="1"/>
</dbReference>
<dbReference type="InterPro" id="IPR008207">
    <property type="entry name" value="Sig_transdc_His_kin_Hpt_dom"/>
</dbReference>
<dbReference type="PANTHER" id="PTHR43395">
    <property type="entry name" value="SENSOR HISTIDINE KINASE CHEA"/>
    <property type="match status" value="1"/>
</dbReference>
<dbReference type="Gene3D" id="1.20.120.160">
    <property type="entry name" value="HPT domain"/>
    <property type="match status" value="1"/>
</dbReference>